<dbReference type="OrthoDB" id="663033at2759"/>
<feature type="region of interest" description="Disordered" evidence="3">
    <location>
        <begin position="56"/>
        <end position="160"/>
    </location>
</feature>
<dbReference type="PANTHER" id="PTHR31807:SF27">
    <property type="entry name" value="QWRF MOTIF-CONTAINING PROTEIN 7"/>
    <property type="match status" value="1"/>
</dbReference>
<proteinExistence type="inferred from homology"/>
<reference evidence="4" key="2">
    <citation type="journal article" date="2023" name="Plants (Basel)">
        <title>Annotation of the Turnera subulata (Passifloraceae) Draft Genome Reveals the S-Locus Evolved after the Divergence of Turneroideae from Passifloroideae in a Stepwise Manner.</title>
        <authorList>
            <person name="Henning P.M."/>
            <person name="Roalson E.H."/>
            <person name="Mir W."/>
            <person name="McCubbin A.G."/>
            <person name="Shore J.S."/>
        </authorList>
    </citation>
    <scope>NUCLEOTIDE SEQUENCE</scope>
    <source>
        <strain evidence="4">F60SS</strain>
    </source>
</reference>
<protein>
    <recommendedName>
        <fullName evidence="6">QWRF motif-containing protein 7</fullName>
    </recommendedName>
</protein>
<dbReference type="InterPro" id="IPR007573">
    <property type="entry name" value="QWRF"/>
</dbReference>
<dbReference type="Pfam" id="PF04484">
    <property type="entry name" value="QWRF"/>
    <property type="match status" value="1"/>
</dbReference>
<dbReference type="PANTHER" id="PTHR31807">
    <property type="entry name" value="AUGMIN FAMILY MEMBER"/>
    <property type="match status" value="1"/>
</dbReference>
<sequence length="435" mass="49381">MYVVRLQEKRWKKKRKKKNLTSTKFSIATDDLLLLLERRRHKMEYPVLTRRSQPSLHLLRSRSKDENDCSSKSTSQIFNNRSKSTSRARKENASPSADTTTKIKKPSAAQEGGTRDGFVRFLPQRGSGSPCNPTTTATRRPRSSSSTSTMSPSAWALSPGRPSLHMVLPPELPAAGRPAERAMKVAKGESSGGAMGSVFRYFRQKKVSPIQEEEYHRLRVANNRLLQWRFVNAKAEAAMASVKKVAEDKLFHVWIRILSAGKIVLEKRIQVQKLKQEIKLCQIVNPEIRVLNDWATLEGKNCEAVSRVTRKLSALSVKFPLAEDVKGDVKTIYEAISTAVNAMDGIEATVNKIHSKQVEKILYLLTELTSTIEHQKESLQEMEEMIELVAKLVVWEKSVRAHLQQIIVKDDINPVQTLNIEYQNNDDQDLLRFHK</sequence>
<dbReference type="GO" id="GO:0005880">
    <property type="term" value="C:nuclear microtubule"/>
    <property type="evidence" value="ECO:0007669"/>
    <property type="project" value="TreeGrafter"/>
</dbReference>
<evidence type="ECO:0000313" key="4">
    <source>
        <dbReference type="EMBL" id="KAJ4838058.1"/>
    </source>
</evidence>
<dbReference type="Proteomes" id="UP001141552">
    <property type="component" value="Unassembled WGS sequence"/>
</dbReference>
<gene>
    <name evidence="4" type="ORF">Tsubulata_035483</name>
</gene>
<evidence type="ECO:0000313" key="5">
    <source>
        <dbReference type="Proteomes" id="UP001141552"/>
    </source>
</evidence>
<feature type="compositionally biased region" description="Low complexity" evidence="3">
    <location>
        <begin position="133"/>
        <end position="153"/>
    </location>
</feature>
<evidence type="ECO:0000256" key="3">
    <source>
        <dbReference type="SAM" id="MobiDB-lite"/>
    </source>
</evidence>
<evidence type="ECO:0008006" key="6">
    <source>
        <dbReference type="Google" id="ProtNLM"/>
    </source>
</evidence>
<evidence type="ECO:0000256" key="1">
    <source>
        <dbReference type="ARBA" id="ARBA00010016"/>
    </source>
</evidence>
<comment type="caution">
    <text evidence="4">The sequence shown here is derived from an EMBL/GenBank/DDBJ whole genome shotgun (WGS) entry which is preliminary data.</text>
</comment>
<keyword evidence="5" id="KW-1185">Reference proteome</keyword>
<dbReference type="GO" id="GO:0008017">
    <property type="term" value="F:microtubule binding"/>
    <property type="evidence" value="ECO:0007669"/>
    <property type="project" value="TreeGrafter"/>
</dbReference>
<feature type="coiled-coil region" evidence="2">
    <location>
        <begin position="365"/>
        <end position="392"/>
    </location>
</feature>
<accession>A0A9Q0FV07</accession>
<dbReference type="GO" id="GO:0051225">
    <property type="term" value="P:spindle assembly"/>
    <property type="evidence" value="ECO:0007669"/>
    <property type="project" value="TreeGrafter"/>
</dbReference>
<name>A0A9Q0FV07_9ROSI</name>
<feature type="compositionally biased region" description="Polar residues" evidence="3">
    <location>
        <begin position="70"/>
        <end position="85"/>
    </location>
</feature>
<comment type="similarity">
    <text evidence="1">Belongs to the QWRF family.</text>
</comment>
<keyword evidence="2" id="KW-0175">Coiled coil</keyword>
<dbReference type="AlphaFoldDB" id="A0A9Q0FV07"/>
<dbReference type="GO" id="GO:0005737">
    <property type="term" value="C:cytoplasm"/>
    <property type="evidence" value="ECO:0007669"/>
    <property type="project" value="TreeGrafter"/>
</dbReference>
<dbReference type="EMBL" id="JAKUCV010003669">
    <property type="protein sequence ID" value="KAJ4838058.1"/>
    <property type="molecule type" value="Genomic_DNA"/>
</dbReference>
<evidence type="ECO:0000256" key="2">
    <source>
        <dbReference type="SAM" id="Coils"/>
    </source>
</evidence>
<reference evidence="4" key="1">
    <citation type="submission" date="2022-02" db="EMBL/GenBank/DDBJ databases">
        <authorList>
            <person name="Henning P.M."/>
            <person name="McCubbin A.G."/>
            <person name="Shore J.S."/>
        </authorList>
    </citation>
    <scope>NUCLEOTIDE SEQUENCE</scope>
    <source>
        <strain evidence="4">F60SS</strain>
        <tissue evidence="4">Leaves</tissue>
    </source>
</reference>
<organism evidence="4 5">
    <name type="scientific">Turnera subulata</name>
    <dbReference type="NCBI Taxonomy" id="218843"/>
    <lineage>
        <taxon>Eukaryota</taxon>
        <taxon>Viridiplantae</taxon>
        <taxon>Streptophyta</taxon>
        <taxon>Embryophyta</taxon>
        <taxon>Tracheophyta</taxon>
        <taxon>Spermatophyta</taxon>
        <taxon>Magnoliopsida</taxon>
        <taxon>eudicotyledons</taxon>
        <taxon>Gunneridae</taxon>
        <taxon>Pentapetalae</taxon>
        <taxon>rosids</taxon>
        <taxon>fabids</taxon>
        <taxon>Malpighiales</taxon>
        <taxon>Passifloraceae</taxon>
        <taxon>Turnera</taxon>
    </lineage>
</organism>